<dbReference type="Gene3D" id="3.20.20.70">
    <property type="entry name" value="Aldolase class I"/>
    <property type="match status" value="1"/>
</dbReference>
<name>A0A6A6X961_9PLEO</name>
<organism evidence="5 6">
    <name type="scientific">Melanomma pulvis-pyrius CBS 109.77</name>
    <dbReference type="NCBI Taxonomy" id="1314802"/>
    <lineage>
        <taxon>Eukaryota</taxon>
        <taxon>Fungi</taxon>
        <taxon>Dikarya</taxon>
        <taxon>Ascomycota</taxon>
        <taxon>Pezizomycotina</taxon>
        <taxon>Dothideomycetes</taxon>
        <taxon>Pleosporomycetidae</taxon>
        <taxon>Pleosporales</taxon>
        <taxon>Melanommataceae</taxon>
        <taxon>Melanomma</taxon>
    </lineage>
</organism>
<keyword evidence="6" id="KW-1185">Reference proteome</keyword>
<comment type="similarity">
    <text evidence="2">Belongs to the NADH:flavin oxidoreductase/NADH oxidase family.</text>
</comment>
<dbReference type="SUPFAM" id="SSF51395">
    <property type="entry name" value="FMN-linked oxidoreductases"/>
    <property type="match status" value="1"/>
</dbReference>
<evidence type="ECO:0000256" key="1">
    <source>
        <dbReference type="ARBA" id="ARBA00001917"/>
    </source>
</evidence>
<dbReference type="GO" id="GO:0010181">
    <property type="term" value="F:FMN binding"/>
    <property type="evidence" value="ECO:0007669"/>
    <property type="project" value="InterPro"/>
</dbReference>
<evidence type="ECO:0000256" key="2">
    <source>
        <dbReference type="ARBA" id="ARBA00005979"/>
    </source>
</evidence>
<dbReference type="AlphaFoldDB" id="A0A6A6X961"/>
<dbReference type="Proteomes" id="UP000799757">
    <property type="component" value="Unassembled WGS sequence"/>
</dbReference>
<dbReference type="GO" id="GO:0016628">
    <property type="term" value="F:oxidoreductase activity, acting on the CH-CH group of donors, NAD or NADP as acceptor"/>
    <property type="evidence" value="ECO:0007669"/>
    <property type="project" value="UniProtKB-ARBA"/>
</dbReference>
<dbReference type="Pfam" id="PF00724">
    <property type="entry name" value="Oxidored_FMN"/>
    <property type="match status" value="1"/>
</dbReference>
<dbReference type="InterPro" id="IPR001155">
    <property type="entry name" value="OxRdtase_FMN_N"/>
</dbReference>
<dbReference type="InterPro" id="IPR013785">
    <property type="entry name" value="Aldolase_TIM"/>
</dbReference>
<evidence type="ECO:0000313" key="6">
    <source>
        <dbReference type="Proteomes" id="UP000799757"/>
    </source>
</evidence>
<reference evidence="5" key="1">
    <citation type="journal article" date="2020" name="Stud. Mycol.">
        <title>101 Dothideomycetes genomes: a test case for predicting lifestyles and emergence of pathogens.</title>
        <authorList>
            <person name="Haridas S."/>
            <person name="Albert R."/>
            <person name="Binder M."/>
            <person name="Bloem J."/>
            <person name="Labutti K."/>
            <person name="Salamov A."/>
            <person name="Andreopoulos B."/>
            <person name="Baker S."/>
            <person name="Barry K."/>
            <person name="Bills G."/>
            <person name="Bluhm B."/>
            <person name="Cannon C."/>
            <person name="Castanera R."/>
            <person name="Culley D."/>
            <person name="Daum C."/>
            <person name="Ezra D."/>
            <person name="Gonzalez J."/>
            <person name="Henrissat B."/>
            <person name="Kuo A."/>
            <person name="Liang C."/>
            <person name="Lipzen A."/>
            <person name="Lutzoni F."/>
            <person name="Magnuson J."/>
            <person name="Mondo S."/>
            <person name="Nolan M."/>
            <person name="Ohm R."/>
            <person name="Pangilinan J."/>
            <person name="Park H.-J."/>
            <person name="Ramirez L."/>
            <person name="Alfaro M."/>
            <person name="Sun H."/>
            <person name="Tritt A."/>
            <person name="Yoshinaga Y."/>
            <person name="Zwiers L.-H."/>
            <person name="Turgeon B."/>
            <person name="Goodwin S."/>
            <person name="Spatafora J."/>
            <person name="Crous P."/>
            <person name="Grigoriev I."/>
        </authorList>
    </citation>
    <scope>NUCLEOTIDE SEQUENCE</scope>
    <source>
        <strain evidence="5">CBS 109.77</strain>
    </source>
</reference>
<gene>
    <name evidence="5" type="ORF">K505DRAFT_350528</name>
</gene>
<dbReference type="EMBL" id="MU001962">
    <property type="protein sequence ID" value="KAF2792623.1"/>
    <property type="molecule type" value="Genomic_DNA"/>
</dbReference>
<dbReference type="GO" id="GO:0005829">
    <property type="term" value="C:cytosol"/>
    <property type="evidence" value="ECO:0007669"/>
    <property type="project" value="UniProtKB-ARBA"/>
</dbReference>
<dbReference type="CDD" id="cd02933">
    <property type="entry name" value="OYE_like_FMN"/>
    <property type="match status" value="1"/>
</dbReference>
<proteinExistence type="inferred from homology"/>
<comment type="cofactor">
    <cofactor evidence="1">
        <name>FMN</name>
        <dbReference type="ChEBI" id="CHEBI:58210"/>
    </cofactor>
</comment>
<dbReference type="OrthoDB" id="276546at2759"/>
<evidence type="ECO:0000313" key="5">
    <source>
        <dbReference type="EMBL" id="KAF2792623.1"/>
    </source>
</evidence>
<accession>A0A6A6X961</accession>
<evidence type="ECO:0000256" key="3">
    <source>
        <dbReference type="ARBA" id="ARBA00023002"/>
    </source>
</evidence>
<feature type="domain" description="NADH:flavin oxidoreductase/NADH oxidase N-terminal" evidence="4">
    <location>
        <begin position="10"/>
        <end position="373"/>
    </location>
</feature>
<dbReference type="PANTHER" id="PTHR22893:SF93">
    <property type="entry name" value="HYPOTHETICAL OXIDOREDUCTASE (EUROFUNG)"/>
    <property type="match status" value="1"/>
</dbReference>
<protein>
    <submittedName>
        <fullName evidence="5">Putative 12-oxophytodienoate reductase</fullName>
    </submittedName>
</protein>
<keyword evidence="3" id="KW-0560">Oxidoreductase</keyword>
<sequence>MEPPRGISSKIFEPLKIGNGKIELKHRVVLAPLTRNRCVSLSEDTPSSINRIWYPDELVSLYYAQRATKGGLLISEGIAPNLEGNGMPGVPGLFHSSHISGWRKVTEAVHAKGGCIYAQLWHAGRVTIEPFSGMPSVAPSAIPLDAATRRTPPGYSGPVQYRDYPPVELSKDHIKRTISDYCKAAQMAMEAGFDGVEIHGGNGYLPEQFLSSNINQRTDEYGGSPQKRCQFVIELMQGLAQTIGGENCAIRLSPFGLFNQTFGEQRIETWSFLCEKLKKTIPNLSYISLIEPRYEQIHSYNEKDTVIRAWGLNPSTINLKFLREIMGDTPFFSAGGWDDTNCWGVLETGECDALVMGRYFLSNPDLVERLRLGKSLMKYDRATFYGPMKDRHIGYTDYPIWEEQELTEGKLEVLEGVEVSAEP</sequence>
<evidence type="ECO:0000259" key="4">
    <source>
        <dbReference type="Pfam" id="PF00724"/>
    </source>
</evidence>
<dbReference type="InterPro" id="IPR045247">
    <property type="entry name" value="Oye-like"/>
</dbReference>
<dbReference type="PANTHER" id="PTHR22893">
    <property type="entry name" value="NADH OXIDOREDUCTASE-RELATED"/>
    <property type="match status" value="1"/>
</dbReference>
<dbReference type="FunFam" id="3.20.20.70:FF:000059">
    <property type="entry name" value="N-ethylmaleimide reductase, FMN-linked"/>
    <property type="match status" value="1"/>
</dbReference>